<evidence type="ECO:0000256" key="4">
    <source>
        <dbReference type="ARBA" id="ARBA00022692"/>
    </source>
</evidence>
<feature type="compositionally biased region" description="Polar residues" evidence="8">
    <location>
        <begin position="243"/>
        <end position="260"/>
    </location>
</feature>
<feature type="domain" description="OmpA-like" evidence="10">
    <location>
        <begin position="91"/>
        <end position="220"/>
    </location>
</feature>
<accession>A0A1C3RCF9</accession>
<evidence type="ECO:0000313" key="12">
    <source>
        <dbReference type="Proteomes" id="UP000231658"/>
    </source>
</evidence>
<organism evidence="11 12">
    <name type="scientific">Candidatus Terasakiella magnetica</name>
    <dbReference type="NCBI Taxonomy" id="1867952"/>
    <lineage>
        <taxon>Bacteria</taxon>
        <taxon>Pseudomonadati</taxon>
        <taxon>Pseudomonadota</taxon>
        <taxon>Alphaproteobacteria</taxon>
        <taxon>Rhodospirillales</taxon>
        <taxon>Terasakiellaceae</taxon>
        <taxon>Terasakiella</taxon>
    </lineage>
</organism>
<dbReference type="InterPro" id="IPR036737">
    <property type="entry name" value="OmpA-like_sf"/>
</dbReference>
<dbReference type="AlphaFoldDB" id="A0A1C3RCF9"/>
<reference evidence="11 12" key="1">
    <citation type="submission" date="2016-07" db="EMBL/GenBank/DDBJ databases">
        <authorList>
            <person name="Lefevre C.T."/>
        </authorList>
    </citation>
    <scope>NUCLEOTIDE SEQUENCE [LARGE SCALE GENOMIC DNA]</scope>
    <source>
        <strain evidence="11">PR1</strain>
    </source>
</reference>
<keyword evidence="4 9" id="KW-0812">Transmembrane</keyword>
<evidence type="ECO:0000259" key="10">
    <source>
        <dbReference type="PROSITE" id="PS51123"/>
    </source>
</evidence>
<evidence type="ECO:0000256" key="9">
    <source>
        <dbReference type="SAM" id="Phobius"/>
    </source>
</evidence>
<proteinExistence type="inferred from homology"/>
<dbReference type="OrthoDB" id="345640at2"/>
<dbReference type="GO" id="GO:0005886">
    <property type="term" value="C:plasma membrane"/>
    <property type="evidence" value="ECO:0007669"/>
    <property type="project" value="UniProtKB-SubCell"/>
</dbReference>
<feature type="transmembrane region" description="Helical" evidence="9">
    <location>
        <begin position="16"/>
        <end position="36"/>
    </location>
</feature>
<keyword evidence="12" id="KW-1185">Reference proteome</keyword>
<dbReference type="Proteomes" id="UP000231658">
    <property type="component" value="Unassembled WGS sequence"/>
</dbReference>
<dbReference type="Pfam" id="PF13677">
    <property type="entry name" value="MotB_plug"/>
    <property type="match status" value="1"/>
</dbReference>
<dbReference type="InterPro" id="IPR006665">
    <property type="entry name" value="OmpA-like"/>
</dbReference>
<name>A0A1C3RCF9_9PROT</name>
<evidence type="ECO:0000256" key="5">
    <source>
        <dbReference type="ARBA" id="ARBA00022989"/>
    </source>
</evidence>
<evidence type="ECO:0000256" key="2">
    <source>
        <dbReference type="ARBA" id="ARBA00008914"/>
    </source>
</evidence>
<comment type="similarity">
    <text evidence="2">Belongs to the MotB family.</text>
</comment>
<feature type="region of interest" description="Disordered" evidence="8">
    <location>
        <begin position="223"/>
        <end position="260"/>
    </location>
</feature>
<dbReference type="STRING" id="1867952.MTBPR1_10149"/>
<protein>
    <submittedName>
        <fullName evidence="11">OmpA/MotB</fullName>
    </submittedName>
</protein>
<feature type="region of interest" description="Disordered" evidence="8">
    <location>
        <begin position="186"/>
        <end position="210"/>
    </location>
</feature>
<dbReference type="EMBL" id="FLYE01000001">
    <property type="protein sequence ID" value="SCA54902.1"/>
    <property type="molecule type" value="Genomic_DNA"/>
</dbReference>
<comment type="subcellular location">
    <subcellularLocation>
        <location evidence="1">Cell membrane</location>
        <topology evidence="1">Single-pass membrane protein</topology>
    </subcellularLocation>
</comment>
<evidence type="ECO:0000256" key="8">
    <source>
        <dbReference type="SAM" id="MobiDB-lite"/>
    </source>
</evidence>
<keyword evidence="5 9" id="KW-1133">Transmembrane helix</keyword>
<dbReference type="CDD" id="cd07185">
    <property type="entry name" value="OmpA_C-like"/>
    <property type="match status" value="1"/>
</dbReference>
<evidence type="ECO:0000256" key="3">
    <source>
        <dbReference type="ARBA" id="ARBA00022475"/>
    </source>
</evidence>
<keyword evidence="3" id="KW-1003">Cell membrane</keyword>
<dbReference type="SUPFAM" id="SSF103088">
    <property type="entry name" value="OmpA-like"/>
    <property type="match status" value="1"/>
</dbReference>
<dbReference type="InterPro" id="IPR050330">
    <property type="entry name" value="Bact_OuterMem_StrucFunc"/>
</dbReference>
<dbReference type="Pfam" id="PF00691">
    <property type="entry name" value="OmpA"/>
    <property type="match status" value="1"/>
</dbReference>
<evidence type="ECO:0000256" key="7">
    <source>
        <dbReference type="PROSITE-ProRule" id="PRU00473"/>
    </source>
</evidence>
<dbReference type="PROSITE" id="PS51123">
    <property type="entry name" value="OMPA_2"/>
    <property type="match status" value="1"/>
</dbReference>
<dbReference type="Gene3D" id="3.30.1330.60">
    <property type="entry name" value="OmpA-like domain"/>
    <property type="match status" value="1"/>
</dbReference>
<dbReference type="RefSeq" id="WP_069185637.1">
    <property type="nucleotide sequence ID" value="NZ_FLYE01000001.1"/>
</dbReference>
<sequence length="260" mass="28494">MPPPAPQEEPADESWLATYADAITLLMAFFVLLVAVSKVDIAAFEDMADGISKTVSKKKERKSPLKELKEDTKEIVAEMTDGKVLQMGVDDSGIVLEFDSSTFFLPGTAQIIDAAYPVIAAVSELVNAPQYVMFNLDIEGHTDDDPISTAQFPSNWELGAARAGAVLRLMNETGTEIKRMRVLSYASTRPKAPNRTEDGTPLPENKAQNRRVVMRIHQKPFEYSPPKYVPVTSIARDAEGVEPTSQQEQPAPTQEGQAAQ</sequence>
<dbReference type="PANTHER" id="PTHR30329">
    <property type="entry name" value="STATOR ELEMENT OF FLAGELLAR MOTOR COMPLEX"/>
    <property type="match status" value="1"/>
</dbReference>
<dbReference type="PANTHER" id="PTHR30329:SF20">
    <property type="entry name" value="EXPORTED PROTEIN"/>
    <property type="match status" value="1"/>
</dbReference>
<evidence type="ECO:0000313" key="11">
    <source>
        <dbReference type="EMBL" id="SCA54902.1"/>
    </source>
</evidence>
<gene>
    <name evidence="11" type="ORF">MTBPR1_10149</name>
</gene>
<evidence type="ECO:0000256" key="6">
    <source>
        <dbReference type="ARBA" id="ARBA00023136"/>
    </source>
</evidence>
<dbReference type="InterPro" id="IPR025713">
    <property type="entry name" value="MotB-like_N_dom"/>
</dbReference>
<evidence type="ECO:0000256" key="1">
    <source>
        <dbReference type="ARBA" id="ARBA00004162"/>
    </source>
</evidence>
<keyword evidence="6 7" id="KW-0472">Membrane</keyword>